<dbReference type="Pfam" id="PF12833">
    <property type="entry name" value="HTH_18"/>
    <property type="match status" value="1"/>
</dbReference>
<dbReference type="InterPro" id="IPR032687">
    <property type="entry name" value="AraC-type_N"/>
</dbReference>
<reference evidence="5 6" key="1">
    <citation type="journal article" date="2015" name="Int. J. Syst. Evol. Microbiol.">
        <title>Amycolatopsis rhabdoformis sp. nov., an actinomycete isolated from a tropical forest soil.</title>
        <authorList>
            <person name="Souza W.R."/>
            <person name="Silva R.E."/>
            <person name="Goodfellow M."/>
            <person name="Busarakam K."/>
            <person name="Figueiro F.S."/>
            <person name="Ferreira D."/>
            <person name="Rodrigues-Filho E."/>
            <person name="Moraes L.A.B."/>
            <person name="Zucchi T.D."/>
        </authorList>
    </citation>
    <scope>NUCLEOTIDE SEQUENCE [LARGE SCALE GENOMIC DNA]</scope>
    <source>
        <strain evidence="5 6">NCIMB 14900</strain>
    </source>
</reference>
<sequence>MAELAAPAVRDWDFPRGTASVLLMLGFAEDHGVPAAKLLPGTPREALTGPEKQVDARQELAVVRALVEHTGGSDDLALELGRRYRVTTFGIFGFACISSPTMRDAMLFALRYLDLSFTFCIPHVELDAHGISLLMDDTRVPADVARFLVLRDLAAVHTVMRDLLPDISAQDLAFRHDAPASTQSYVDTFGIEPAFGAERHRAVFDPAFLTMPLPQANDQTVALCAAQCDALVARRRERSGISQLVRERLVRLGGVDAGMDEIARRLAVSPRTLRRRLTEAGTGYRQLLDEVRQTLAEEMLDTGALSVEDVALRLGYAEASSFIYAFKRWTGTTPAAYARRSAPRARPGR</sequence>
<dbReference type="PANTHER" id="PTHR47894">
    <property type="entry name" value="HTH-TYPE TRANSCRIPTIONAL REGULATOR GADX"/>
    <property type="match status" value="1"/>
</dbReference>
<dbReference type="InterPro" id="IPR018060">
    <property type="entry name" value="HTH_AraC"/>
</dbReference>
<dbReference type="Pfam" id="PF12625">
    <property type="entry name" value="Arabinose_bd"/>
    <property type="match status" value="1"/>
</dbReference>
<accession>A0ABZ1I7V6</accession>
<proteinExistence type="predicted"/>
<dbReference type="PANTHER" id="PTHR47894:SF1">
    <property type="entry name" value="HTH-TYPE TRANSCRIPTIONAL REGULATOR VQSM"/>
    <property type="match status" value="1"/>
</dbReference>
<evidence type="ECO:0000259" key="4">
    <source>
        <dbReference type="PROSITE" id="PS01124"/>
    </source>
</evidence>
<dbReference type="PRINTS" id="PR00032">
    <property type="entry name" value="HTHARAC"/>
</dbReference>
<dbReference type="InterPro" id="IPR020449">
    <property type="entry name" value="Tscrpt_reg_AraC-type_HTH"/>
</dbReference>
<organism evidence="5 6">
    <name type="scientific">Amycolatopsis rhabdoformis</name>
    <dbReference type="NCBI Taxonomy" id="1448059"/>
    <lineage>
        <taxon>Bacteria</taxon>
        <taxon>Bacillati</taxon>
        <taxon>Actinomycetota</taxon>
        <taxon>Actinomycetes</taxon>
        <taxon>Pseudonocardiales</taxon>
        <taxon>Pseudonocardiaceae</taxon>
        <taxon>Amycolatopsis</taxon>
    </lineage>
</organism>
<gene>
    <name evidence="5" type="ORF">VSH64_45975</name>
</gene>
<feature type="domain" description="HTH araC/xylS-type" evidence="4">
    <location>
        <begin position="239"/>
        <end position="340"/>
    </location>
</feature>
<dbReference type="SUPFAM" id="SSF46689">
    <property type="entry name" value="Homeodomain-like"/>
    <property type="match status" value="1"/>
</dbReference>
<dbReference type="PROSITE" id="PS01124">
    <property type="entry name" value="HTH_ARAC_FAMILY_2"/>
    <property type="match status" value="1"/>
</dbReference>
<keyword evidence="1" id="KW-0805">Transcription regulation</keyword>
<dbReference type="Gene3D" id="1.10.10.60">
    <property type="entry name" value="Homeodomain-like"/>
    <property type="match status" value="1"/>
</dbReference>
<evidence type="ECO:0000313" key="6">
    <source>
        <dbReference type="Proteomes" id="UP001330812"/>
    </source>
</evidence>
<evidence type="ECO:0000313" key="5">
    <source>
        <dbReference type="EMBL" id="WSE30066.1"/>
    </source>
</evidence>
<dbReference type="InterPro" id="IPR009057">
    <property type="entry name" value="Homeodomain-like_sf"/>
</dbReference>
<name>A0ABZ1I7V6_9PSEU</name>
<dbReference type="SMART" id="SM00342">
    <property type="entry name" value="HTH_ARAC"/>
    <property type="match status" value="1"/>
</dbReference>
<protein>
    <submittedName>
        <fullName evidence="5">AraC family transcriptional regulator</fullName>
    </submittedName>
</protein>
<evidence type="ECO:0000256" key="2">
    <source>
        <dbReference type="ARBA" id="ARBA00023125"/>
    </source>
</evidence>
<dbReference type="EMBL" id="CP142149">
    <property type="protein sequence ID" value="WSE30066.1"/>
    <property type="molecule type" value="Genomic_DNA"/>
</dbReference>
<keyword evidence="3" id="KW-0804">Transcription</keyword>
<dbReference type="RefSeq" id="WP_326569023.1">
    <property type="nucleotide sequence ID" value="NZ_CP142149.1"/>
</dbReference>
<keyword evidence="2" id="KW-0238">DNA-binding</keyword>
<keyword evidence="6" id="KW-1185">Reference proteome</keyword>
<evidence type="ECO:0000256" key="1">
    <source>
        <dbReference type="ARBA" id="ARBA00023015"/>
    </source>
</evidence>
<dbReference type="Proteomes" id="UP001330812">
    <property type="component" value="Chromosome"/>
</dbReference>
<evidence type="ECO:0000256" key="3">
    <source>
        <dbReference type="ARBA" id="ARBA00023163"/>
    </source>
</evidence>